<gene>
    <name evidence="1" type="ORF">Q644_25360</name>
</gene>
<dbReference type="Proteomes" id="UP000016842">
    <property type="component" value="Unassembled WGS sequence"/>
</dbReference>
<dbReference type="EMBL" id="ASXJ01000260">
    <property type="protein sequence ID" value="ERM00712.1"/>
    <property type="molecule type" value="Genomic_DNA"/>
</dbReference>
<evidence type="ECO:0000313" key="2">
    <source>
        <dbReference type="Proteomes" id="UP000016842"/>
    </source>
</evidence>
<dbReference type="AlphaFoldDB" id="U4VD27"/>
<protein>
    <submittedName>
        <fullName evidence="1">Uncharacterized protein</fullName>
    </submittedName>
</protein>
<organism evidence="1 2">
    <name type="scientific">Brucella intermedia 229E</name>
    <dbReference type="NCBI Taxonomy" id="1337887"/>
    <lineage>
        <taxon>Bacteria</taxon>
        <taxon>Pseudomonadati</taxon>
        <taxon>Pseudomonadota</taxon>
        <taxon>Alphaproteobacteria</taxon>
        <taxon>Hyphomicrobiales</taxon>
        <taxon>Brucellaceae</taxon>
        <taxon>Brucella/Ochrobactrum group</taxon>
        <taxon>Brucella</taxon>
    </lineage>
</organism>
<accession>U4VD27</accession>
<name>U4VD27_9HYPH</name>
<evidence type="ECO:0000313" key="1">
    <source>
        <dbReference type="EMBL" id="ERM00712.1"/>
    </source>
</evidence>
<comment type="caution">
    <text evidence="1">The sequence shown here is derived from an EMBL/GenBank/DDBJ whole genome shotgun (WGS) entry which is preliminary data.</text>
</comment>
<proteinExistence type="predicted"/>
<reference evidence="1 2" key="1">
    <citation type="journal article" date="2014" name="FEMS Microbiol. Lett.">
        <title>Genome sequencing analysis reveals virulence-related gene content of Ochrobactrum intermedium strain 229E, a urease-positive strain isolated from the human gastric niche.</title>
        <authorList>
            <person name="Kulkarni G.J."/>
            <person name="Shetty S."/>
            <person name="Dharne M.S."/>
            <person name="Shouche Y.S."/>
        </authorList>
    </citation>
    <scope>NUCLEOTIDE SEQUENCE [LARGE SCALE GENOMIC DNA]</scope>
    <source>
        <strain evidence="1 2">229E</strain>
    </source>
</reference>
<sequence>MDVGDHLFRRLFDTPPAGMDVLQEFQIFRRMHGRNRAKAVILRTDDLAACGLCTGEQTFDTLRLFGVRLRRAAGKKGFRVVTLLLDCVKGFHDCSLI</sequence>